<accession>A0A139X6W6</accession>
<name>A0A139X6W6_9CYAN</name>
<dbReference type="STRING" id="128403.WA1_26880"/>
<dbReference type="EMBL" id="ANNX02000029">
    <property type="protein sequence ID" value="KYC40434.1"/>
    <property type="molecule type" value="Genomic_DNA"/>
</dbReference>
<protein>
    <submittedName>
        <fullName evidence="1">SprT-like family protein</fullName>
    </submittedName>
</protein>
<dbReference type="Proteomes" id="UP000076925">
    <property type="component" value="Unassembled WGS sequence"/>
</dbReference>
<evidence type="ECO:0000313" key="1">
    <source>
        <dbReference type="EMBL" id="KYC40434.1"/>
    </source>
</evidence>
<keyword evidence="2" id="KW-1185">Reference proteome</keyword>
<proteinExistence type="predicted"/>
<dbReference type="OrthoDB" id="581162at2"/>
<dbReference type="AlphaFoldDB" id="A0A139X6W6"/>
<organism evidence="1 2">
    <name type="scientific">Scytonema hofmannii PCC 7110</name>
    <dbReference type="NCBI Taxonomy" id="128403"/>
    <lineage>
        <taxon>Bacteria</taxon>
        <taxon>Bacillati</taxon>
        <taxon>Cyanobacteriota</taxon>
        <taxon>Cyanophyceae</taxon>
        <taxon>Nostocales</taxon>
        <taxon>Scytonemataceae</taxon>
        <taxon>Scytonema</taxon>
    </lineage>
</organism>
<sequence>MMIGLKNIKAQQRAVLQKIFDLASSPTPNAAQMQELLQALMRIVTAIEKICSNQQTTPAHLTSSSRQIYSWMKFLTDERNLQLHVQATHRLQHIAQQTFSAHGRDSIKVIVEITNLAGLYRSKIGEYFATLIVSEGFINAPDEVLQVLVQAALFGNSRDKTRVMKDFASSEEYSEILMELDLIVEAIAENSTGKHYNLDKLFDKVNEEYFAAKLVKPRLTWSKIHTYRKFAHYEPARDRVVMSITLDDDRIPEFVVEFVLYHELLHKYHGTKLVNGRRMVHTSEFRTSERKFQLYKEAEEWLKHIPDFCKKSGI</sequence>
<reference evidence="1 2" key="1">
    <citation type="journal article" date="2013" name="Genome Biol. Evol.">
        <title>Genomes of Stigonematalean cyanobacteria (subsection V) and the evolution of oxygenic photosynthesis from prokaryotes to plastids.</title>
        <authorList>
            <person name="Dagan T."/>
            <person name="Roettger M."/>
            <person name="Stucken K."/>
            <person name="Landan G."/>
            <person name="Koch R."/>
            <person name="Major P."/>
            <person name="Gould S.B."/>
            <person name="Goremykin V.V."/>
            <person name="Rippka R."/>
            <person name="Tandeau de Marsac N."/>
            <person name="Gugger M."/>
            <person name="Lockhart P.J."/>
            <person name="Allen J.F."/>
            <person name="Brune I."/>
            <person name="Maus I."/>
            <person name="Puhler A."/>
            <person name="Martin W.F."/>
        </authorList>
    </citation>
    <scope>NUCLEOTIDE SEQUENCE [LARGE SCALE GENOMIC DNA]</scope>
    <source>
        <strain evidence="1 2">PCC 7110</strain>
    </source>
</reference>
<gene>
    <name evidence="1" type="ORF">WA1_26880</name>
</gene>
<evidence type="ECO:0000313" key="2">
    <source>
        <dbReference type="Proteomes" id="UP000076925"/>
    </source>
</evidence>
<comment type="caution">
    <text evidence="1">The sequence shown here is derived from an EMBL/GenBank/DDBJ whole genome shotgun (WGS) entry which is preliminary data.</text>
</comment>
<dbReference type="RefSeq" id="WP_017749562.1">
    <property type="nucleotide sequence ID" value="NZ_KQ976354.1"/>
</dbReference>